<name>A0A428PVD3_9HYPO</name>
<evidence type="ECO:0000256" key="1">
    <source>
        <dbReference type="ARBA" id="ARBA00001946"/>
    </source>
</evidence>
<dbReference type="EMBL" id="NKCI01000086">
    <property type="protein sequence ID" value="RSL56991.1"/>
    <property type="molecule type" value="Genomic_DNA"/>
</dbReference>
<dbReference type="Proteomes" id="UP000288168">
    <property type="component" value="Unassembled WGS sequence"/>
</dbReference>
<dbReference type="OrthoDB" id="407198at2759"/>
<dbReference type="GO" id="GO:0004523">
    <property type="term" value="F:RNA-DNA hybrid ribonuclease activity"/>
    <property type="evidence" value="ECO:0007669"/>
    <property type="project" value="UniProtKB-EC"/>
</dbReference>
<dbReference type="STRING" id="1325734.A0A428PVD3"/>
<evidence type="ECO:0000256" key="8">
    <source>
        <dbReference type="ARBA" id="ARBA00022842"/>
    </source>
</evidence>
<dbReference type="FunFam" id="3.40.970.10:FF:000001">
    <property type="entry name" value="Ribonuclease H1"/>
    <property type="match status" value="1"/>
</dbReference>
<accession>A0A428PVD3</accession>
<gene>
    <name evidence="10" type="ORF">CEP54_008527</name>
</gene>
<evidence type="ECO:0000256" key="6">
    <source>
        <dbReference type="ARBA" id="ARBA00022759"/>
    </source>
</evidence>
<evidence type="ECO:0000313" key="10">
    <source>
        <dbReference type="EMBL" id="RSL56991.1"/>
    </source>
</evidence>
<dbReference type="SUPFAM" id="SSF55658">
    <property type="entry name" value="L9 N-domain-like"/>
    <property type="match status" value="1"/>
</dbReference>
<evidence type="ECO:0000256" key="7">
    <source>
        <dbReference type="ARBA" id="ARBA00022801"/>
    </source>
</evidence>
<dbReference type="Gene3D" id="3.40.970.10">
    <property type="entry name" value="Ribonuclease H1, N-terminal domain"/>
    <property type="match status" value="1"/>
</dbReference>
<dbReference type="GO" id="GO:0046872">
    <property type="term" value="F:metal ion binding"/>
    <property type="evidence" value="ECO:0007669"/>
    <property type="project" value="UniProtKB-KW"/>
</dbReference>
<protein>
    <recommendedName>
        <fullName evidence="3">ribonuclease H</fullName>
        <ecNumber evidence="3">3.1.26.4</ecNumber>
    </recommendedName>
</protein>
<evidence type="ECO:0000256" key="2">
    <source>
        <dbReference type="ARBA" id="ARBA00005300"/>
    </source>
</evidence>
<feature type="domain" description="Ribonuclease H1 N-terminal" evidence="9">
    <location>
        <begin position="2"/>
        <end position="45"/>
    </location>
</feature>
<sequence>MKFYAVAIGRITGIFETWDETKAQVNGYSGARHKSFKSRKEAQEFIYRHKNESDPDWMPPPPKPVV</sequence>
<dbReference type="InterPro" id="IPR011320">
    <property type="entry name" value="RNase_H1_N"/>
</dbReference>
<keyword evidence="5" id="KW-0479">Metal-binding</keyword>
<dbReference type="AlphaFoldDB" id="A0A428PVD3"/>
<dbReference type="InterPro" id="IPR009027">
    <property type="entry name" value="Ribosomal_bL9/RNase_H1_N"/>
</dbReference>
<evidence type="ECO:0000313" key="11">
    <source>
        <dbReference type="Proteomes" id="UP000288168"/>
    </source>
</evidence>
<dbReference type="InterPro" id="IPR037056">
    <property type="entry name" value="RNase_H1_N_sf"/>
</dbReference>
<evidence type="ECO:0000259" key="9">
    <source>
        <dbReference type="Pfam" id="PF01693"/>
    </source>
</evidence>
<keyword evidence="6" id="KW-0255">Endonuclease</keyword>
<comment type="caution">
    <text evidence="10">The sequence shown here is derived from an EMBL/GenBank/DDBJ whole genome shotgun (WGS) entry which is preliminary data.</text>
</comment>
<organism evidence="10 11">
    <name type="scientific">Fusarium duplospermum</name>
    <dbReference type="NCBI Taxonomy" id="1325734"/>
    <lineage>
        <taxon>Eukaryota</taxon>
        <taxon>Fungi</taxon>
        <taxon>Dikarya</taxon>
        <taxon>Ascomycota</taxon>
        <taxon>Pezizomycotina</taxon>
        <taxon>Sordariomycetes</taxon>
        <taxon>Hypocreomycetidae</taxon>
        <taxon>Hypocreales</taxon>
        <taxon>Nectriaceae</taxon>
        <taxon>Fusarium</taxon>
        <taxon>Fusarium solani species complex</taxon>
    </lineage>
</organism>
<dbReference type="EC" id="3.1.26.4" evidence="3"/>
<comment type="similarity">
    <text evidence="2">Belongs to the RNase H family.</text>
</comment>
<keyword evidence="11" id="KW-1185">Reference proteome</keyword>
<evidence type="ECO:0000256" key="4">
    <source>
        <dbReference type="ARBA" id="ARBA00022722"/>
    </source>
</evidence>
<evidence type="ECO:0000256" key="3">
    <source>
        <dbReference type="ARBA" id="ARBA00012180"/>
    </source>
</evidence>
<comment type="cofactor">
    <cofactor evidence="1">
        <name>Mg(2+)</name>
        <dbReference type="ChEBI" id="CHEBI:18420"/>
    </cofactor>
</comment>
<evidence type="ECO:0000256" key="5">
    <source>
        <dbReference type="ARBA" id="ARBA00022723"/>
    </source>
</evidence>
<keyword evidence="4" id="KW-0540">Nuclease</keyword>
<reference evidence="10 11" key="1">
    <citation type="submission" date="2017-06" db="EMBL/GenBank/DDBJ databases">
        <title>Comparative genomic analysis of Ambrosia Fusariam Clade fungi.</title>
        <authorList>
            <person name="Stajich J.E."/>
            <person name="Carrillo J."/>
            <person name="Kijimoto T."/>
            <person name="Eskalen A."/>
            <person name="O'Donnell K."/>
            <person name="Kasson M."/>
        </authorList>
    </citation>
    <scope>NUCLEOTIDE SEQUENCE [LARGE SCALE GENOMIC DNA]</scope>
    <source>
        <strain evidence="10 11">NRRL62584</strain>
    </source>
</reference>
<dbReference type="Pfam" id="PF01693">
    <property type="entry name" value="Cauli_VI"/>
    <property type="match status" value="1"/>
</dbReference>
<keyword evidence="7" id="KW-0378">Hydrolase</keyword>
<proteinExistence type="inferred from homology"/>
<keyword evidence="8" id="KW-0460">Magnesium</keyword>